<evidence type="ECO:0000313" key="3">
    <source>
        <dbReference type="EMBL" id="TDS79481.1"/>
    </source>
</evidence>
<dbReference type="EMBL" id="SOAM01000001">
    <property type="protein sequence ID" value="TDS79481.1"/>
    <property type="molecule type" value="Genomic_DNA"/>
</dbReference>
<reference evidence="3 4" key="1">
    <citation type="submission" date="2019-03" db="EMBL/GenBank/DDBJ databases">
        <title>Genomic Encyclopedia of Archaeal and Bacterial Type Strains, Phase II (KMG-II): from individual species to whole genera.</title>
        <authorList>
            <person name="Goeker M."/>
        </authorList>
    </citation>
    <scope>NUCLEOTIDE SEQUENCE [LARGE SCALE GENOMIC DNA]</scope>
    <source>
        <strain evidence="3 4">DSM 24782</strain>
    </source>
</reference>
<dbReference type="Proteomes" id="UP000295344">
    <property type="component" value="Unassembled WGS sequence"/>
</dbReference>
<comment type="caution">
    <text evidence="3">The sequence shown here is derived from an EMBL/GenBank/DDBJ whole genome shotgun (WGS) entry which is preliminary data.</text>
</comment>
<accession>A0A4R7FP23</accession>
<protein>
    <submittedName>
        <fullName evidence="3">Undecaprenyl-diphosphatase</fullName>
    </submittedName>
</protein>
<dbReference type="Pfam" id="PF01569">
    <property type="entry name" value="PAP2"/>
    <property type="match status" value="1"/>
</dbReference>
<organism evidence="3 4">
    <name type="scientific">Amnibacterium kyonggiense</name>
    <dbReference type="NCBI Taxonomy" id="595671"/>
    <lineage>
        <taxon>Bacteria</taxon>
        <taxon>Bacillati</taxon>
        <taxon>Actinomycetota</taxon>
        <taxon>Actinomycetes</taxon>
        <taxon>Micrococcales</taxon>
        <taxon>Microbacteriaceae</taxon>
        <taxon>Amnibacterium</taxon>
    </lineage>
</organism>
<dbReference type="InterPro" id="IPR000326">
    <property type="entry name" value="PAP2/HPO"/>
</dbReference>
<feature type="domain" description="Phosphatidic acid phosphatase type 2/haloperoxidase" evidence="2">
    <location>
        <begin position="79"/>
        <end position="181"/>
    </location>
</feature>
<keyword evidence="4" id="KW-1185">Reference proteome</keyword>
<dbReference type="OrthoDB" id="5289372at2"/>
<sequence>MLGAAVALAGVWGLAALIRVTHAQPGAVDRWWDALMTAVDGPTAHAVAAALGVVGTGLPASALAVAVGVLIGAVRGWAWGVFVPAASIVGELDVSGMKALALRARPDAAFGVLNAFPSGHTANAALLGTAVVLLIRHLVVRSAAIAWIVAMAWSRTELHAHWLTDVLAAIAVGAATAILLVAACLAVGMAVDRSGRAGGPRR</sequence>
<evidence type="ECO:0000256" key="1">
    <source>
        <dbReference type="SAM" id="Phobius"/>
    </source>
</evidence>
<dbReference type="SMART" id="SM00014">
    <property type="entry name" value="acidPPc"/>
    <property type="match status" value="1"/>
</dbReference>
<name>A0A4R7FP23_9MICO</name>
<evidence type="ECO:0000313" key="4">
    <source>
        <dbReference type="Proteomes" id="UP000295344"/>
    </source>
</evidence>
<dbReference type="Gene3D" id="1.20.144.10">
    <property type="entry name" value="Phosphatidic acid phosphatase type 2/haloperoxidase"/>
    <property type="match status" value="1"/>
</dbReference>
<feature type="transmembrane region" description="Helical" evidence="1">
    <location>
        <begin position="47"/>
        <end position="71"/>
    </location>
</feature>
<proteinExistence type="predicted"/>
<dbReference type="SUPFAM" id="SSF48317">
    <property type="entry name" value="Acid phosphatase/Vanadium-dependent haloperoxidase"/>
    <property type="match status" value="1"/>
</dbReference>
<keyword evidence="1" id="KW-1133">Transmembrane helix</keyword>
<keyword evidence="1" id="KW-0472">Membrane</keyword>
<gene>
    <name evidence="3" type="ORF">CLV52_0010</name>
</gene>
<dbReference type="InterPro" id="IPR036938">
    <property type="entry name" value="PAP2/HPO_sf"/>
</dbReference>
<dbReference type="RefSeq" id="WP_133763705.1">
    <property type="nucleotide sequence ID" value="NZ_BAAARP010000001.1"/>
</dbReference>
<feature type="transmembrane region" description="Helical" evidence="1">
    <location>
        <begin position="166"/>
        <end position="191"/>
    </location>
</feature>
<keyword evidence="1" id="KW-0812">Transmembrane</keyword>
<dbReference type="AlphaFoldDB" id="A0A4R7FP23"/>
<feature type="transmembrane region" description="Helical" evidence="1">
    <location>
        <begin position="138"/>
        <end position="154"/>
    </location>
</feature>
<evidence type="ECO:0000259" key="2">
    <source>
        <dbReference type="SMART" id="SM00014"/>
    </source>
</evidence>